<feature type="coiled-coil region" evidence="1">
    <location>
        <begin position="401"/>
        <end position="435"/>
    </location>
</feature>
<dbReference type="Pfam" id="PF00239">
    <property type="entry name" value="Resolvase"/>
    <property type="match status" value="1"/>
</dbReference>
<dbReference type="RefSeq" id="WP_098164580.1">
    <property type="nucleotide sequence ID" value="NZ_NUEH01000034.1"/>
</dbReference>
<dbReference type="AlphaFoldDB" id="A0AB73R2M5"/>
<gene>
    <name evidence="4" type="ORF">CN678_15365</name>
</gene>
<dbReference type="SUPFAM" id="SSF53041">
    <property type="entry name" value="Resolvase-like"/>
    <property type="match status" value="1"/>
</dbReference>
<sequence length="487" mass="56918">MLAYGVYVRVSTDRDEQVSSVENQIDICRNWLERNGFIWDERCVYKDEGISGTLFTERPAIQILLQKAKAKEIDMVVFKSISRLARDLKDSLEIREVFLAHNVRIISVEEGYDSTKAGKNDMAFELWSLFSAQYSRTLSSSISAALAAKVRRGEHIGKVPYGYNRENQRLMINEEEAKVVRDIFDWYNIGWGFKRITNELNRLGVKSKSKDIWQMTSVQRIVRSPIYKGTFILNQYATVKSGGKRKQIRNPQEKWLVFPNHHPEIVDEATWEQANQKNVTVNKTKITAWNEFRNLAKCGVCGSNMTIVQSHLLKKSGERTEWKYLKCSKYRRAGKHGCVNHVPIQYRDFRQFIIDLLIKKGESVTLKLQSNVEQGQEKKIKKLKQLMNVNEQKKKTLLDLYLEELINKEEFEKKRNELEIEITKANHELFILQNNDVMQMDVKTIKEAFRQLQQQNQDLLHVFQTLIQEIIIHQDGTVDITYTFESP</sequence>
<dbReference type="EMBL" id="NUEH01000034">
    <property type="protein sequence ID" value="PEI85570.1"/>
    <property type="molecule type" value="Genomic_DNA"/>
</dbReference>
<keyword evidence="1" id="KW-0175">Coiled coil</keyword>
<dbReference type="Pfam" id="PF13408">
    <property type="entry name" value="Zn_ribbon_recom"/>
    <property type="match status" value="1"/>
</dbReference>
<evidence type="ECO:0000313" key="4">
    <source>
        <dbReference type="EMBL" id="PEI85570.1"/>
    </source>
</evidence>
<dbReference type="InterPro" id="IPR006119">
    <property type="entry name" value="Resolv_N"/>
</dbReference>
<dbReference type="PROSITE" id="PS51736">
    <property type="entry name" value="RECOMBINASES_3"/>
    <property type="match status" value="1"/>
</dbReference>
<accession>A0AB73R2M5</accession>
<dbReference type="PROSITE" id="PS51737">
    <property type="entry name" value="RECOMBINASE_DNA_BIND"/>
    <property type="match status" value="1"/>
</dbReference>
<dbReference type="CDD" id="cd00338">
    <property type="entry name" value="Ser_Recombinase"/>
    <property type="match status" value="1"/>
</dbReference>
<dbReference type="PANTHER" id="PTHR30461">
    <property type="entry name" value="DNA-INVERTASE FROM LAMBDOID PROPHAGE"/>
    <property type="match status" value="1"/>
</dbReference>
<feature type="domain" description="Resolvase/invertase-type recombinase catalytic" evidence="2">
    <location>
        <begin position="3"/>
        <end position="153"/>
    </location>
</feature>
<dbReference type="InterPro" id="IPR038109">
    <property type="entry name" value="DNA_bind_recomb_sf"/>
</dbReference>
<proteinExistence type="predicted"/>
<evidence type="ECO:0000259" key="3">
    <source>
        <dbReference type="PROSITE" id="PS51737"/>
    </source>
</evidence>
<comment type="caution">
    <text evidence="4">The sequence shown here is derived from an EMBL/GenBank/DDBJ whole genome shotgun (WGS) entry which is preliminary data.</text>
</comment>
<dbReference type="Proteomes" id="UP000220969">
    <property type="component" value="Unassembled WGS sequence"/>
</dbReference>
<protein>
    <submittedName>
        <fullName evidence="4">Recombinase family protein</fullName>
    </submittedName>
</protein>
<name>A0AB73R2M5_9BACI</name>
<dbReference type="PANTHER" id="PTHR30461:SF23">
    <property type="entry name" value="DNA RECOMBINASE-RELATED"/>
    <property type="match status" value="1"/>
</dbReference>
<organism evidence="4">
    <name type="scientific">Bacillus toyonensis</name>
    <dbReference type="NCBI Taxonomy" id="155322"/>
    <lineage>
        <taxon>Bacteria</taxon>
        <taxon>Bacillati</taxon>
        <taxon>Bacillota</taxon>
        <taxon>Bacilli</taxon>
        <taxon>Bacillales</taxon>
        <taxon>Bacillaceae</taxon>
        <taxon>Bacillus</taxon>
        <taxon>Bacillus cereus group</taxon>
    </lineage>
</organism>
<dbReference type="InterPro" id="IPR050639">
    <property type="entry name" value="SSR_resolvase"/>
</dbReference>
<dbReference type="Pfam" id="PF07508">
    <property type="entry name" value="Recombinase"/>
    <property type="match status" value="1"/>
</dbReference>
<feature type="domain" description="Recombinase" evidence="3">
    <location>
        <begin position="160"/>
        <end position="284"/>
    </location>
</feature>
<dbReference type="SMART" id="SM00857">
    <property type="entry name" value="Resolvase"/>
    <property type="match status" value="1"/>
</dbReference>
<dbReference type="Gene3D" id="3.90.1750.20">
    <property type="entry name" value="Putative Large Serine Recombinase, Chain B, Domain 2"/>
    <property type="match status" value="1"/>
</dbReference>
<dbReference type="GO" id="GO:0000150">
    <property type="term" value="F:DNA strand exchange activity"/>
    <property type="evidence" value="ECO:0007669"/>
    <property type="project" value="InterPro"/>
</dbReference>
<dbReference type="InterPro" id="IPR011109">
    <property type="entry name" value="DNA_bind_recombinase_dom"/>
</dbReference>
<dbReference type="Gene3D" id="3.40.50.1390">
    <property type="entry name" value="Resolvase, N-terminal catalytic domain"/>
    <property type="match status" value="1"/>
</dbReference>
<evidence type="ECO:0000256" key="1">
    <source>
        <dbReference type="SAM" id="Coils"/>
    </source>
</evidence>
<dbReference type="GO" id="GO:0003677">
    <property type="term" value="F:DNA binding"/>
    <property type="evidence" value="ECO:0007669"/>
    <property type="project" value="InterPro"/>
</dbReference>
<dbReference type="InterPro" id="IPR025827">
    <property type="entry name" value="Zn_ribbon_recom_dom"/>
</dbReference>
<reference evidence="4" key="1">
    <citation type="submission" date="2017-09" db="EMBL/GenBank/DDBJ databases">
        <title>Large-scale bioinformatics analysis of Bacillus genomes uncovers conserved roles of natural products in bacterial physiology.</title>
        <authorList>
            <consortium name="Agbiome Team Llc"/>
            <person name="Bleich R.M."/>
            <person name="Kirk G.J."/>
            <person name="Santa Maria K.C."/>
            <person name="Allen S.E."/>
            <person name="Farag S."/>
            <person name="Shank E.A."/>
            <person name="Bowers A."/>
        </authorList>
    </citation>
    <scope>NUCLEOTIDE SEQUENCE</scope>
    <source>
        <strain evidence="4">AFS005430</strain>
    </source>
</reference>
<evidence type="ECO:0000259" key="2">
    <source>
        <dbReference type="PROSITE" id="PS51736"/>
    </source>
</evidence>
<dbReference type="InterPro" id="IPR036162">
    <property type="entry name" value="Resolvase-like_N_sf"/>
</dbReference>